<evidence type="ECO:0000313" key="3">
    <source>
        <dbReference type="Proteomes" id="UP001276659"/>
    </source>
</evidence>
<accession>A0AAD9ZEI7</accession>
<evidence type="ECO:0000313" key="2">
    <source>
        <dbReference type="EMBL" id="KAK3175018.1"/>
    </source>
</evidence>
<name>A0AAD9ZEI7_9LECA</name>
<sequence length="120" mass="14291">MEELKQAEMVRKQLVEEESVRMEEENRRAALQAQRETEFAEGRRERARLHLKELERRHERQNAEATRFAEIEDEQRRTALLTTRAQATLDMQRSVAGEEERVLEWRETIATQGMQKRAAI</sequence>
<evidence type="ECO:0000256" key="1">
    <source>
        <dbReference type="SAM" id="Coils"/>
    </source>
</evidence>
<feature type="coiled-coil region" evidence="1">
    <location>
        <begin position="12"/>
        <end position="71"/>
    </location>
</feature>
<dbReference type="EMBL" id="JASNWA010000006">
    <property type="protein sequence ID" value="KAK3175018.1"/>
    <property type="molecule type" value="Genomic_DNA"/>
</dbReference>
<protein>
    <submittedName>
        <fullName evidence="2">Uncharacterized protein</fullName>
    </submittedName>
</protein>
<organism evidence="2 3">
    <name type="scientific">Lepraria neglecta</name>
    <dbReference type="NCBI Taxonomy" id="209136"/>
    <lineage>
        <taxon>Eukaryota</taxon>
        <taxon>Fungi</taxon>
        <taxon>Dikarya</taxon>
        <taxon>Ascomycota</taxon>
        <taxon>Pezizomycotina</taxon>
        <taxon>Lecanoromycetes</taxon>
        <taxon>OSLEUM clade</taxon>
        <taxon>Lecanoromycetidae</taxon>
        <taxon>Lecanorales</taxon>
        <taxon>Lecanorineae</taxon>
        <taxon>Stereocaulaceae</taxon>
        <taxon>Lepraria</taxon>
    </lineage>
</organism>
<reference evidence="2" key="1">
    <citation type="submission" date="2022-11" db="EMBL/GenBank/DDBJ databases">
        <title>Chromosomal genome sequence assembly and mating type (MAT) locus characterization of the leprose asexual lichenized fungus Lepraria neglecta (Nyl.) Erichsen.</title>
        <authorList>
            <person name="Allen J.L."/>
            <person name="Pfeffer B."/>
        </authorList>
    </citation>
    <scope>NUCLEOTIDE SEQUENCE</scope>
    <source>
        <strain evidence="2">Allen 5258</strain>
    </source>
</reference>
<comment type="caution">
    <text evidence="2">The sequence shown here is derived from an EMBL/GenBank/DDBJ whole genome shotgun (WGS) entry which is preliminary data.</text>
</comment>
<proteinExistence type="predicted"/>
<gene>
    <name evidence="2" type="ORF">OEA41_002264</name>
</gene>
<dbReference type="Proteomes" id="UP001276659">
    <property type="component" value="Unassembled WGS sequence"/>
</dbReference>
<keyword evidence="3" id="KW-1185">Reference proteome</keyword>
<keyword evidence="1" id="KW-0175">Coiled coil</keyword>
<dbReference type="AlphaFoldDB" id="A0AAD9ZEI7"/>